<feature type="domain" description="DUF1308" evidence="3">
    <location>
        <begin position="270"/>
        <end position="425"/>
    </location>
</feature>
<proteinExistence type="inferred from homology"/>
<dbReference type="PANTHER" id="PTHR13379">
    <property type="entry name" value="UNCHARACTERIZED DUF1308"/>
    <property type="match status" value="1"/>
</dbReference>
<name>A0A5N5TDH1_9CRUS</name>
<dbReference type="InterPro" id="IPR010733">
    <property type="entry name" value="DUF1308"/>
</dbReference>
<evidence type="ECO:0008006" key="7">
    <source>
        <dbReference type="Google" id="ProtNLM"/>
    </source>
</evidence>
<dbReference type="Proteomes" id="UP000326759">
    <property type="component" value="Unassembled WGS sequence"/>
</dbReference>
<evidence type="ECO:0000256" key="1">
    <source>
        <dbReference type="ARBA" id="ARBA00006588"/>
    </source>
</evidence>
<keyword evidence="6" id="KW-1185">Reference proteome</keyword>
<evidence type="ECO:0000256" key="2">
    <source>
        <dbReference type="SAM" id="MobiDB-lite"/>
    </source>
</evidence>
<dbReference type="OrthoDB" id="441890at2759"/>
<sequence>MSVKVLAKDKIVQAYNLINHLEPLSVCNVFGVPKLKRKIEAEIKFLNKSLRSNDLKEEHIHCSNIGQLASLVEVATTIPGVTAVLKTFELSSGEKLIIDVVGDNNCKWYKVILRNPKALHQLHIFGGRNGVRPLDKVAEDILQAAKANPVFFVPPKVCFYFVNGVSEKLAKSLRLLGVEVCGQIKTAEELGIAGYDTNNSSGDEESSETESPSNLVNERASTNSGAKSICNKKLNTSNIKTSSKVSKTNSTQNLCNYKSPASNYPAFRMVNLDVTCLIAFVSSTSNGGYNYIFDDQFLNEQAQSEEGETNIGSLDRELIVCEEAARHFQSILEAIGGESERKRGHALLRECRVVASKDIFKGVLKTGGRIKELSRLIFSTGQALKAPTITSNRGFVRAAENQGLKLAVLYHEPRALTELKETTAQIYEPK</sequence>
<comment type="similarity">
    <text evidence="1">Belongs to the UPF0415 family.</text>
</comment>
<gene>
    <name evidence="5" type="ORF">Anas_07861</name>
</gene>
<evidence type="ECO:0000313" key="6">
    <source>
        <dbReference type="Proteomes" id="UP000326759"/>
    </source>
</evidence>
<evidence type="ECO:0000313" key="5">
    <source>
        <dbReference type="EMBL" id="KAB7502970.1"/>
    </source>
</evidence>
<dbReference type="AlphaFoldDB" id="A0A5N5TDH1"/>
<evidence type="ECO:0000259" key="4">
    <source>
        <dbReference type="Pfam" id="PF18474"/>
    </source>
</evidence>
<dbReference type="Pfam" id="PF07000">
    <property type="entry name" value="DUF1308"/>
    <property type="match status" value="1"/>
</dbReference>
<accession>A0A5N5TDH1</accession>
<dbReference type="PANTHER" id="PTHR13379:SF0">
    <property type="entry name" value="UPF0415 PROTEIN C7ORF25"/>
    <property type="match status" value="1"/>
</dbReference>
<protein>
    <recommendedName>
        <fullName evidence="7">DUF1308 domain-containing protein</fullName>
    </recommendedName>
</protein>
<organism evidence="5 6">
    <name type="scientific">Armadillidium nasatum</name>
    <dbReference type="NCBI Taxonomy" id="96803"/>
    <lineage>
        <taxon>Eukaryota</taxon>
        <taxon>Metazoa</taxon>
        <taxon>Ecdysozoa</taxon>
        <taxon>Arthropoda</taxon>
        <taxon>Crustacea</taxon>
        <taxon>Multicrustacea</taxon>
        <taxon>Malacostraca</taxon>
        <taxon>Eumalacostraca</taxon>
        <taxon>Peracarida</taxon>
        <taxon>Isopoda</taxon>
        <taxon>Oniscidea</taxon>
        <taxon>Crinocheta</taxon>
        <taxon>Armadillidiidae</taxon>
        <taxon>Armadillidium</taxon>
    </lineage>
</organism>
<dbReference type="InterPro" id="IPR041076">
    <property type="entry name" value="DUF5614"/>
</dbReference>
<dbReference type="EMBL" id="SEYY01006218">
    <property type="protein sequence ID" value="KAB7502970.1"/>
    <property type="molecule type" value="Genomic_DNA"/>
</dbReference>
<feature type="domain" description="DUF5614" evidence="4">
    <location>
        <begin position="1"/>
        <end position="209"/>
    </location>
</feature>
<feature type="region of interest" description="Disordered" evidence="2">
    <location>
        <begin position="195"/>
        <end position="224"/>
    </location>
</feature>
<evidence type="ECO:0000259" key="3">
    <source>
        <dbReference type="Pfam" id="PF07000"/>
    </source>
</evidence>
<dbReference type="Pfam" id="PF18474">
    <property type="entry name" value="DUF5614"/>
    <property type="match status" value="1"/>
</dbReference>
<reference evidence="5 6" key="1">
    <citation type="journal article" date="2019" name="PLoS Biol.">
        <title>Sex chromosomes control vertical transmission of feminizing Wolbachia symbionts in an isopod.</title>
        <authorList>
            <person name="Becking T."/>
            <person name="Chebbi M.A."/>
            <person name="Giraud I."/>
            <person name="Moumen B."/>
            <person name="Laverre T."/>
            <person name="Caubet Y."/>
            <person name="Peccoud J."/>
            <person name="Gilbert C."/>
            <person name="Cordaux R."/>
        </authorList>
    </citation>
    <scope>NUCLEOTIDE SEQUENCE [LARGE SCALE GENOMIC DNA]</scope>
    <source>
        <strain evidence="5">ANa2</strain>
        <tissue evidence="5">Whole body excluding digestive tract and cuticle</tissue>
    </source>
</reference>
<comment type="caution">
    <text evidence="5">The sequence shown here is derived from an EMBL/GenBank/DDBJ whole genome shotgun (WGS) entry which is preliminary data.</text>
</comment>
<feature type="compositionally biased region" description="Polar residues" evidence="2">
    <location>
        <begin position="214"/>
        <end position="224"/>
    </location>
</feature>